<gene>
    <name evidence="2" type="ORF">TELCIR_07086</name>
</gene>
<protein>
    <submittedName>
        <fullName evidence="2">Uncharacterized protein</fullName>
    </submittedName>
</protein>
<name>A0A2G9UL83_TELCI</name>
<dbReference type="Proteomes" id="UP000230423">
    <property type="component" value="Unassembled WGS sequence"/>
</dbReference>
<evidence type="ECO:0000313" key="3">
    <source>
        <dbReference type="Proteomes" id="UP000230423"/>
    </source>
</evidence>
<dbReference type="EMBL" id="KZ346082">
    <property type="protein sequence ID" value="PIO71028.1"/>
    <property type="molecule type" value="Genomic_DNA"/>
</dbReference>
<feature type="chain" id="PRO_5013802648" evidence="1">
    <location>
        <begin position="16"/>
        <end position="90"/>
    </location>
</feature>
<evidence type="ECO:0000313" key="2">
    <source>
        <dbReference type="EMBL" id="PIO71028.1"/>
    </source>
</evidence>
<keyword evidence="1" id="KW-0732">Signal</keyword>
<proteinExistence type="predicted"/>
<reference evidence="2 3" key="1">
    <citation type="submission" date="2015-09" db="EMBL/GenBank/DDBJ databases">
        <title>Draft genome of the parasitic nematode Teladorsagia circumcincta isolate WARC Sus (inbred).</title>
        <authorList>
            <person name="Mitreva M."/>
        </authorList>
    </citation>
    <scope>NUCLEOTIDE SEQUENCE [LARGE SCALE GENOMIC DNA]</scope>
    <source>
        <strain evidence="2 3">S</strain>
    </source>
</reference>
<keyword evidence="3" id="KW-1185">Reference proteome</keyword>
<accession>A0A2G9UL83</accession>
<dbReference type="AlphaFoldDB" id="A0A2G9UL83"/>
<sequence>MRFLILACLVAACLAAHVRSYYYYHPLSKSYYYHTLSRNAYYHPLSRSGLKQRRCNREVCLENYVLPSNCINAEKDSVICTKKRLRFPIG</sequence>
<evidence type="ECO:0000256" key="1">
    <source>
        <dbReference type="SAM" id="SignalP"/>
    </source>
</evidence>
<feature type="signal peptide" evidence="1">
    <location>
        <begin position="1"/>
        <end position="15"/>
    </location>
</feature>
<organism evidence="2 3">
    <name type="scientific">Teladorsagia circumcincta</name>
    <name type="common">Brown stomach worm</name>
    <name type="synonym">Ostertagia circumcincta</name>
    <dbReference type="NCBI Taxonomy" id="45464"/>
    <lineage>
        <taxon>Eukaryota</taxon>
        <taxon>Metazoa</taxon>
        <taxon>Ecdysozoa</taxon>
        <taxon>Nematoda</taxon>
        <taxon>Chromadorea</taxon>
        <taxon>Rhabditida</taxon>
        <taxon>Rhabditina</taxon>
        <taxon>Rhabditomorpha</taxon>
        <taxon>Strongyloidea</taxon>
        <taxon>Trichostrongylidae</taxon>
        <taxon>Teladorsagia</taxon>
    </lineage>
</organism>